<dbReference type="OMA" id="ENITDRC"/>
<reference evidence="1" key="2">
    <citation type="submission" date="2013-04" db="UniProtKB">
        <authorList>
            <consortium name="EnsemblPlants"/>
        </authorList>
    </citation>
    <scope>IDENTIFICATION</scope>
</reference>
<dbReference type="Proteomes" id="UP000006038">
    <property type="component" value="Chromosome 3"/>
</dbReference>
<dbReference type="Gramene" id="OB03G11600.1">
    <property type="protein sequence ID" value="OB03G11600.1"/>
    <property type="gene ID" value="OB03G11600"/>
</dbReference>
<dbReference type="PANTHER" id="PTHR34361:SF11">
    <property type="entry name" value="DUF3741 DOMAIN-CONTAINING PROTEIN"/>
    <property type="match status" value="1"/>
</dbReference>
<evidence type="ECO:0000313" key="2">
    <source>
        <dbReference type="Proteomes" id="UP000006038"/>
    </source>
</evidence>
<dbReference type="PANTHER" id="PTHR34361">
    <property type="entry name" value="OS08G0157800 PROTEIN"/>
    <property type="match status" value="1"/>
</dbReference>
<dbReference type="eggNOG" id="ENOG502RM6I">
    <property type="taxonomic scope" value="Eukaryota"/>
</dbReference>
<keyword evidence="2" id="KW-1185">Reference proteome</keyword>
<evidence type="ECO:0000313" key="1">
    <source>
        <dbReference type="EnsemblPlants" id="OB03G11600.1"/>
    </source>
</evidence>
<dbReference type="HOGENOM" id="CLU_452272_0_0_1"/>
<dbReference type="EnsemblPlants" id="OB03G11600.1">
    <property type="protein sequence ID" value="OB03G11600.1"/>
    <property type="gene ID" value="OB03G11600"/>
</dbReference>
<accession>J3LJD4</accession>
<protein>
    <submittedName>
        <fullName evidence="1">Uncharacterized protein</fullName>
    </submittedName>
</protein>
<sequence length="604" mass="67010">MMPYSGDRGLSRPSQPHAAFPWPSAAPFTVNRNCGAEHFPNHPQSPKPPSPWPGFPVAPSYCSSSVDPMASYMDSFTSPRGLILAILITCRKIMLDLTVYRHYDDRNSSANGTPSAHQLSYSVLENNGTSGSANCSAFKLPSEHKKSELPMNRGLEALSHRHLLVQEDLKIHSENVTSRCKYRAELIKSIYNSSVALLSTCNGDYDLGESHRELIQSAIQNLSSLSLKRSKGQLNDDHVNINYLQSKLEKMNHDGNTCQAEKFIEPVPSSISMDFKTSILQNLSTEENKSGSTKDAQVLAYKDLWIEAEASMCNLKYELQLALELALKCHSQQTGAAPTVPLDDQASSLSKSKSSLYAEVFDYPSKQQNHVKENIICSTTFLPEEGDTDEGQSPKVNRNIANEIEAGYSIHSLCEGSDEHQQETSKNNKADGFDNTDAVSVGTLKSSDDSMNSVVVETIKERVESSKTNVDSNAPVYELIKNILGVDIMNQTALGARKDFVFRNGNIRSLNDNINQCQAESNETCQLDDGVMDRLQDLKVHTDNNSSILMGNQKIIQIIGYGTLREHMRSWLYQTTNKLNIILNGLKEIYHLSIHKLPRSGKDL</sequence>
<proteinExistence type="predicted"/>
<dbReference type="AlphaFoldDB" id="J3LJD4"/>
<name>J3LJD4_ORYBR</name>
<reference evidence="1" key="1">
    <citation type="journal article" date="2013" name="Nat. Commun.">
        <title>Whole-genome sequencing of Oryza brachyantha reveals mechanisms underlying Oryza genome evolution.</title>
        <authorList>
            <person name="Chen J."/>
            <person name="Huang Q."/>
            <person name="Gao D."/>
            <person name="Wang J."/>
            <person name="Lang Y."/>
            <person name="Liu T."/>
            <person name="Li B."/>
            <person name="Bai Z."/>
            <person name="Luis Goicoechea J."/>
            <person name="Liang C."/>
            <person name="Chen C."/>
            <person name="Zhang W."/>
            <person name="Sun S."/>
            <person name="Liao Y."/>
            <person name="Zhang X."/>
            <person name="Yang L."/>
            <person name="Song C."/>
            <person name="Wang M."/>
            <person name="Shi J."/>
            <person name="Liu G."/>
            <person name="Liu J."/>
            <person name="Zhou H."/>
            <person name="Zhou W."/>
            <person name="Yu Q."/>
            <person name="An N."/>
            <person name="Chen Y."/>
            <person name="Cai Q."/>
            <person name="Wang B."/>
            <person name="Liu B."/>
            <person name="Min J."/>
            <person name="Huang Y."/>
            <person name="Wu H."/>
            <person name="Li Z."/>
            <person name="Zhang Y."/>
            <person name="Yin Y."/>
            <person name="Song W."/>
            <person name="Jiang J."/>
            <person name="Jackson S.A."/>
            <person name="Wing R.A."/>
            <person name="Wang J."/>
            <person name="Chen M."/>
        </authorList>
    </citation>
    <scope>NUCLEOTIDE SEQUENCE [LARGE SCALE GENOMIC DNA]</scope>
    <source>
        <strain evidence="1">cv. IRGC 101232</strain>
    </source>
</reference>
<organism evidence="1">
    <name type="scientific">Oryza brachyantha</name>
    <name type="common">malo sina</name>
    <dbReference type="NCBI Taxonomy" id="4533"/>
    <lineage>
        <taxon>Eukaryota</taxon>
        <taxon>Viridiplantae</taxon>
        <taxon>Streptophyta</taxon>
        <taxon>Embryophyta</taxon>
        <taxon>Tracheophyta</taxon>
        <taxon>Spermatophyta</taxon>
        <taxon>Magnoliopsida</taxon>
        <taxon>Liliopsida</taxon>
        <taxon>Poales</taxon>
        <taxon>Poaceae</taxon>
        <taxon>BOP clade</taxon>
        <taxon>Oryzoideae</taxon>
        <taxon>Oryzeae</taxon>
        <taxon>Oryzinae</taxon>
        <taxon>Oryza</taxon>
    </lineage>
</organism>